<dbReference type="SUPFAM" id="SSF48452">
    <property type="entry name" value="TPR-like"/>
    <property type="match status" value="1"/>
</dbReference>
<dbReference type="OrthoDB" id="1147023at2"/>
<dbReference type="eggNOG" id="COG0388">
    <property type="taxonomic scope" value="Bacteria"/>
</dbReference>
<dbReference type="Proteomes" id="UP000682005">
    <property type="component" value="Chromosome 2"/>
</dbReference>
<dbReference type="Gene3D" id="1.25.40.390">
    <property type="match status" value="1"/>
</dbReference>
<dbReference type="Pfam" id="PF14322">
    <property type="entry name" value="SusD-like_3"/>
    <property type="match status" value="1"/>
</dbReference>
<dbReference type="KEGG" id="pfus:ADJ77_11820"/>
<organism evidence="3 5">
    <name type="scientific">Prevotella fusca JCM 17724</name>
    <dbReference type="NCBI Taxonomy" id="1236517"/>
    <lineage>
        <taxon>Bacteria</taxon>
        <taxon>Pseudomonadati</taxon>
        <taxon>Bacteroidota</taxon>
        <taxon>Bacteroidia</taxon>
        <taxon>Bacteroidales</taxon>
        <taxon>Prevotellaceae</taxon>
        <taxon>Prevotella</taxon>
    </lineage>
</organism>
<dbReference type="EMBL" id="CP072369">
    <property type="protein sequence ID" value="QUB86072.1"/>
    <property type="molecule type" value="Genomic_DNA"/>
</dbReference>
<keyword evidence="1" id="KW-0732">Signal</keyword>
<proteinExistence type="predicted"/>
<evidence type="ECO:0000256" key="1">
    <source>
        <dbReference type="SAM" id="SignalP"/>
    </source>
</evidence>
<protein>
    <submittedName>
        <fullName evidence="3">Carbohydrate-binding protein</fullName>
    </submittedName>
    <submittedName>
        <fullName evidence="4">RagB/SusD family nutrient uptake outer membrane protein</fullName>
    </submittedName>
</protein>
<sequence length="520" mass="58941">MKKISVLLFGLGLLSLSSCNEFLDKLPDDRAEVNTFEKVTQLVSSAYATASPGFLMEWSSDNVTDNGKTFYYQPSQDQVYRWQDVNTNGNDDPRQVWGYAYYAVGNANQALADLSKVTDGNVAAVRAEALLCRAWALFCLSNAFCMAYDESKADKFLGLPYPKEANQTVDRRGTLRELYENINADIEAALPYVSEEYMAVPKYHFNPRAAYAFAARFNLYYQKWEKAAEYASKALGTQPESLMRNVARYRTLSGGRKEIHDNYISSSENANFMLQTAVSYLGYATRYSSFARYNFANFLIGKEIYWAKMPWGVGTTNNTLYESHLLYGSNQQVVYPKLADEWEYIDNAKSRGYVHVVNPVLTADETILVRAEAEIMQKKYTEALNDMNTWITVHCSPSYGNMTRPTLTVASVKSFFDAQTTVPAEYDTSESMGIKKPLHPQGFTIDETQTNLLYALLQMRRIETCMQGLRFMDIKRYGIEFPHLIDGEKPIYFKAGDLRGALQLPADVIESGMEPNPRTN</sequence>
<gene>
    <name evidence="3" type="ORF">ADJ77_11820</name>
    <name evidence="4" type="ORF">J5A51_02045</name>
</gene>
<evidence type="ECO:0000313" key="6">
    <source>
        <dbReference type="Proteomes" id="UP000682005"/>
    </source>
</evidence>
<reference evidence="4 6" key="2">
    <citation type="submission" date="2021-03" db="EMBL/GenBank/DDBJ databases">
        <title>Human Oral Microbial Genomes.</title>
        <authorList>
            <person name="Johnston C.D."/>
            <person name="Chen T."/>
            <person name="Dewhirst F.E."/>
        </authorList>
    </citation>
    <scope>NUCLEOTIDE SEQUENCE [LARGE SCALE GENOMIC DNA]</scope>
    <source>
        <strain evidence="4 6">W1435</strain>
    </source>
</reference>
<dbReference type="AlphaFoldDB" id="A0A0K1NNH0"/>
<dbReference type="InterPro" id="IPR011990">
    <property type="entry name" value="TPR-like_helical_dom_sf"/>
</dbReference>
<evidence type="ECO:0000313" key="5">
    <source>
        <dbReference type="Proteomes" id="UP000060345"/>
    </source>
</evidence>
<feature type="domain" description="SusD-like N-terminal" evidence="2">
    <location>
        <begin position="21"/>
        <end position="219"/>
    </location>
</feature>
<dbReference type="Proteomes" id="UP000060345">
    <property type="component" value="Chromosome 2"/>
</dbReference>
<keyword evidence="6" id="KW-1185">Reference proteome</keyword>
<dbReference type="STRING" id="1236517.ADJ77_11820"/>
<dbReference type="PROSITE" id="PS51257">
    <property type="entry name" value="PROKAR_LIPOPROTEIN"/>
    <property type="match status" value="1"/>
</dbReference>
<evidence type="ECO:0000313" key="4">
    <source>
        <dbReference type="EMBL" id="QUB86072.1"/>
    </source>
</evidence>
<feature type="signal peptide" evidence="1">
    <location>
        <begin position="1"/>
        <end position="20"/>
    </location>
</feature>
<dbReference type="InterPro" id="IPR033985">
    <property type="entry name" value="SusD-like_N"/>
</dbReference>
<dbReference type="EMBL" id="CP012075">
    <property type="protein sequence ID" value="AKU70443.1"/>
    <property type="molecule type" value="Genomic_DNA"/>
</dbReference>
<evidence type="ECO:0000313" key="3">
    <source>
        <dbReference type="EMBL" id="AKU70443.1"/>
    </source>
</evidence>
<feature type="chain" id="PRO_5044544688" evidence="1">
    <location>
        <begin position="21"/>
        <end position="520"/>
    </location>
</feature>
<accession>A0A0K1NNH0</accession>
<evidence type="ECO:0000259" key="2">
    <source>
        <dbReference type="Pfam" id="PF14322"/>
    </source>
</evidence>
<name>A0A0K1NNH0_9BACT</name>
<reference evidence="3 5" key="1">
    <citation type="submission" date="2015-07" db="EMBL/GenBank/DDBJ databases">
        <authorList>
            <person name="Noorani M."/>
        </authorList>
    </citation>
    <scope>NUCLEOTIDE SEQUENCE [LARGE SCALE GENOMIC DNA]</scope>
    <source>
        <strain evidence="3 5">W1435</strain>
    </source>
</reference>
<dbReference type="RefSeq" id="WP_025078227.1">
    <property type="nucleotide sequence ID" value="NZ_BAKO01000010.1"/>
</dbReference>